<name>A0A0C9XIS6_9AGAR</name>
<evidence type="ECO:0000256" key="2">
    <source>
        <dbReference type="SAM" id="SignalP"/>
    </source>
</evidence>
<feature type="compositionally biased region" description="Low complexity" evidence="1">
    <location>
        <begin position="151"/>
        <end position="164"/>
    </location>
</feature>
<feature type="chain" id="PRO_5002205828" evidence="2">
    <location>
        <begin position="23"/>
        <end position="246"/>
    </location>
</feature>
<feature type="signal peptide" evidence="2">
    <location>
        <begin position="1"/>
        <end position="22"/>
    </location>
</feature>
<sequence>MTSTRFFTIIALAFGAAQLAQAAAIPANNLSGSPMNYPSSFSSSGDLPAPTDFPQDGNPPNATLGYMPSFSHMPHSRPSDFPGDSPASTDLPKHKFSPSYSQSDNPPADASAFPSGAPTNGSAPTHLSHDSKSHEGHEGHPDTFSHHHDFPTNATDAPTPTDMPQNGTMPTGSDNPQQTLSESGIPSACPSYLPNSAVPSGSPAPTDLPNNMTAYNSSAGPIPQGCPTTLPSSALPSDGPAPTDAT</sequence>
<reference evidence="4" key="2">
    <citation type="submission" date="2015-01" db="EMBL/GenBank/DDBJ databases">
        <title>Evolutionary Origins and Diversification of the Mycorrhizal Mutualists.</title>
        <authorList>
            <consortium name="DOE Joint Genome Institute"/>
            <consortium name="Mycorrhizal Genomics Consortium"/>
            <person name="Kohler A."/>
            <person name="Kuo A."/>
            <person name="Nagy L.G."/>
            <person name="Floudas D."/>
            <person name="Copeland A."/>
            <person name="Barry K.W."/>
            <person name="Cichocki N."/>
            <person name="Veneault-Fourrey C."/>
            <person name="LaButti K."/>
            <person name="Lindquist E.A."/>
            <person name="Lipzen A."/>
            <person name="Lundell T."/>
            <person name="Morin E."/>
            <person name="Murat C."/>
            <person name="Riley R."/>
            <person name="Ohm R."/>
            <person name="Sun H."/>
            <person name="Tunlid A."/>
            <person name="Henrissat B."/>
            <person name="Grigoriev I.V."/>
            <person name="Hibbett D.S."/>
            <person name="Martin F."/>
        </authorList>
    </citation>
    <scope>NUCLEOTIDE SEQUENCE [LARGE SCALE GENOMIC DNA]</scope>
    <source>
        <strain evidence="4">LaAM-08-1</strain>
    </source>
</reference>
<feature type="compositionally biased region" description="Basic and acidic residues" evidence="1">
    <location>
        <begin position="127"/>
        <end position="150"/>
    </location>
</feature>
<feature type="compositionally biased region" description="Polar residues" evidence="1">
    <location>
        <begin position="165"/>
        <end position="184"/>
    </location>
</feature>
<gene>
    <name evidence="3" type="ORF">K443DRAFT_682565</name>
</gene>
<dbReference type="HOGENOM" id="CLU_1129205_0_0_1"/>
<organism evidence="3 4">
    <name type="scientific">Laccaria amethystina LaAM-08-1</name>
    <dbReference type="NCBI Taxonomy" id="1095629"/>
    <lineage>
        <taxon>Eukaryota</taxon>
        <taxon>Fungi</taxon>
        <taxon>Dikarya</taxon>
        <taxon>Basidiomycota</taxon>
        <taxon>Agaricomycotina</taxon>
        <taxon>Agaricomycetes</taxon>
        <taxon>Agaricomycetidae</taxon>
        <taxon>Agaricales</taxon>
        <taxon>Agaricineae</taxon>
        <taxon>Hydnangiaceae</taxon>
        <taxon>Laccaria</taxon>
    </lineage>
</organism>
<protein>
    <submittedName>
        <fullName evidence="3">Uncharacterized protein</fullName>
    </submittedName>
</protein>
<dbReference type="AlphaFoldDB" id="A0A0C9XIS6"/>
<evidence type="ECO:0000256" key="1">
    <source>
        <dbReference type="SAM" id="MobiDB-lite"/>
    </source>
</evidence>
<reference evidence="3 4" key="1">
    <citation type="submission" date="2014-04" db="EMBL/GenBank/DDBJ databases">
        <authorList>
            <consortium name="DOE Joint Genome Institute"/>
            <person name="Kuo A."/>
            <person name="Kohler A."/>
            <person name="Nagy L.G."/>
            <person name="Floudas D."/>
            <person name="Copeland A."/>
            <person name="Barry K.W."/>
            <person name="Cichocki N."/>
            <person name="Veneault-Fourrey C."/>
            <person name="LaButti K."/>
            <person name="Lindquist E.A."/>
            <person name="Lipzen A."/>
            <person name="Lundell T."/>
            <person name="Morin E."/>
            <person name="Murat C."/>
            <person name="Sun H."/>
            <person name="Tunlid A."/>
            <person name="Henrissat B."/>
            <person name="Grigoriev I.V."/>
            <person name="Hibbett D.S."/>
            <person name="Martin F."/>
            <person name="Nordberg H.P."/>
            <person name="Cantor M.N."/>
            <person name="Hua S.X."/>
        </authorList>
    </citation>
    <scope>NUCLEOTIDE SEQUENCE [LARGE SCALE GENOMIC DNA]</scope>
    <source>
        <strain evidence="3 4">LaAM-08-1</strain>
    </source>
</reference>
<keyword evidence="2" id="KW-0732">Signal</keyword>
<dbReference type="OrthoDB" id="10386023at2759"/>
<feature type="region of interest" description="Disordered" evidence="1">
    <location>
        <begin position="39"/>
        <end position="246"/>
    </location>
</feature>
<accession>A0A0C9XIS6</accession>
<proteinExistence type="predicted"/>
<evidence type="ECO:0000313" key="4">
    <source>
        <dbReference type="Proteomes" id="UP000054477"/>
    </source>
</evidence>
<evidence type="ECO:0000313" key="3">
    <source>
        <dbReference type="EMBL" id="KIJ96097.1"/>
    </source>
</evidence>
<keyword evidence="4" id="KW-1185">Reference proteome</keyword>
<dbReference type="EMBL" id="KN838733">
    <property type="protein sequence ID" value="KIJ96097.1"/>
    <property type="molecule type" value="Genomic_DNA"/>
</dbReference>
<dbReference type="Proteomes" id="UP000054477">
    <property type="component" value="Unassembled WGS sequence"/>
</dbReference>
<feature type="compositionally biased region" description="Polar residues" evidence="1">
    <location>
        <begin position="226"/>
        <end position="235"/>
    </location>
</feature>
<feature type="compositionally biased region" description="Polar residues" evidence="1">
    <location>
        <begin position="208"/>
        <end position="219"/>
    </location>
</feature>